<evidence type="ECO:0000259" key="1">
    <source>
        <dbReference type="Pfam" id="PF20075"/>
    </source>
</evidence>
<name>A0A1N6EBP6_9BURK</name>
<protein>
    <recommendedName>
        <fullName evidence="1">DUF6471 domain-containing protein</fullName>
    </recommendedName>
</protein>
<dbReference type="EMBL" id="FSRM01000001">
    <property type="protein sequence ID" value="SIN80416.1"/>
    <property type="molecule type" value="Genomic_DNA"/>
</dbReference>
<feature type="domain" description="DUF6471" evidence="1">
    <location>
        <begin position="85"/>
        <end position="149"/>
    </location>
</feature>
<feature type="domain" description="DUF6471" evidence="1">
    <location>
        <begin position="8"/>
        <end position="69"/>
    </location>
</feature>
<dbReference type="Proteomes" id="UP000184693">
    <property type="component" value="Unassembled WGS sequence"/>
</dbReference>
<sequence length="172" mass="18947">MSHVDTCWADMAARVVRVILARKGIGYAELATALQTVGVTESARSLALRVMRGRVKLSMLLQILHVTHSKMPRLWLEAISRSDSWEVRATAVLEAELSRHPAVSVDDLTLRMVQLGASLTEKTLASHIDQGNISLPEFLQSILALGSLSLDRYIDYDDLIAVGRSAVAERLQ</sequence>
<dbReference type="OrthoDB" id="9088384at2"/>
<evidence type="ECO:0000313" key="2">
    <source>
        <dbReference type="EMBL" id="SIN80416.1"/>
    </source>
</evidence>
<gene>
    <name evidence="2" type="ORF">SAMN05444168_0417</name>
</gene>
<proteinExistence type="predicted"/>
<dbReference type="Pfam" id="PF20075">
    <property type="entry name" value="DUF6471"/>
    <property type="match status" value="2"/>
</dbReference>
<reference evidence="2 3" key="1">
    <citation type="submission" date="2016-11" db="EMBL/GenBank/DDBJ databases">
        <authorList>
            <person name="Jaros S."/>
            <person name="Januszkiewicz K."/>
            <person name="Wedrychowicz H."/>
        </authorList>
    </citation>
    <scope>NUCLEOTIDE SEQUENCE [LARGE SCALE GENOMIC DNA]</scope>
    <source>
        <strain evidence="2 3">GAS86</strain>
    </source>
</reference>
<dbReference type="RefSeq" id="WP_143787440.1">
    <property type="nucleotide sequence ID" value="NZ_FSRM01000001.1"/>
</dbReference>
<dbReference type="InterPro" id="IPR045526">
    <property type="entry name" value="DUF6471"/>
</dbReference>
<accession>A0A1N6EBP6</accession>
<dbReference type="AlphaFoldDB" id="A0A1N6EBP6"/>
<evidence type="ECO:0000313" key="3">
    <source>
        <dbReference type="Proteomes" id="UP000184693"/>
    </source>
</evidence>
<organism evidence="2 3">
    <name type="scientific">Paraburkholderia phenazinium</name>
    <dbReference type="NCBI Taxonomy" id="60549"/>
    <lineage>
        <taxon>Bacteria</taxon>
        <taxon>Pseudomonadati</taxon>
        <taxon>Pseudomonadota</taxon>
        <taxon>Betaproteobacteria</taxon>
        <taxon>Burkholderiales</taxon>
        <taxon>Burkholderiaceae</taxon>
        <taxon>Paraburkholderia</taxon>
    </lineage>
</organism>